<dbReference type="AlphaFoldDB" id="A0AB36TDR0"/>
<dbReference type="RefSeq" id="WP_003521386.1">
    <property type="nucleotide sequence ID" value="NZ_CP013828.1"/>
</dbReference>
<dbReference type="Gene3D" id="3.40.1350.10">
    <property type="match status" value="1"/>
</dbReference>
<organism evidence="1 2">
    <name type="scientific">Acetivibrio thermocellus AD2</name>
    <dbReference type="NCBI Taxonomy" id="1138384"/>
    <lineage>
        <taxon>Bacteria</taxon>
        <taxon>Bacillati</taxon>
        <taxon>Bacillota</taxon>
        <taxon>Clostridia</taxon>
        <taxon>Eubacteriales</taxon>
        <taxon>Oscillospiraceae</taxon>
        <taxon>Acetivibrio</taxon>
    </lineage>
</organism>
<dbReference type="InterPro" id="IPR011335">
    <property type="entry name" value="Restrct_endonuc-II-like"/>
</dbReference>
<reference evidence="1 2" key="1">
    <citation type="submission" date="2017-09" db="EMBL/GenBank/DDBJ databases">
        <title>Evaluation of Pacific Biosciences Sequencing Technology to Finishing C. thermocellum Genome Sequences.</title>
        <authorList>
            <person name="Brown S."/>
        </authorList>
    </citation>
    <scope>NUCLEOTIDE SEQUENCE [LARGE SCALE GENOMIC DNA]</scope>
    <source>
        <strain evidence="1 2">AD2</strain>
    </source>
</reference>
<protein>
    <submittedName>
        <fullName evidence="1">Uncharacterized protein</fullName>
    </submittedName>
</protein>
<name>A0AB36TDR0_ACETH</name>
<comment type="caution">
    <text evidence="1">The sequence shown here is derived from an EMBL/GenBank/DDBJ whole genome shotgun (WGS) entry which is preliminary data.</text>
</comment>
<sequence>MLDEILRTTQGDILIELNYTCGKKIMSSVVYDVIKNKKFKNTGRNIEINLTYIDAERELMYVEQLDKRKVSSIKLCDLEESFELSVIDIIETYNTEICEFIEAPKYEKLSNKIGGVFESISNKEKGRKDYDDLMKARKRITKEKKNEKIFMDELNATLKDFKLSEEDINSAGFKNEKEIKEYFEGSKWFEEYILNKLLPLKEEKIIDGLVANIKRKQVLNEREFEVDIVLYKRYKMYALSLSATNSLNTATEKLYEIFQRSTDLAGDETEKGLITLLWDGELKELKAKCMNLWDDDLPSGVFISGVKDLPCLKDKVKNWICGGGINVQ</sequence>
<dbReference type="InterPro" id="IPR011856">
    <property type="entry name" value="tRNA_endonuc-like_dom_sf"/>
</dbReference>
<evidence type="ECO:0000313" key="1">
    <source>
        <dbReference type="EMBL" id="PFH02032.1"/>
    </source>
</evidence>
<dbReference type="Proteomes" id="UP000223596">
    <property type="component" value="Unassembled WGS sequence"/>
</dbReference>
<dbReference type="EMBL" id="PDBW01000001">
    <property type="protein sequence ID" value="PFH02032.1"/>
    <property type="molecule type" value="Genomic_DNA"/>
</dbReference>
<dbReference type="GO" id="GO:0003676">
    <property type="term" value="F:nucleic acid binding"/>
    <property type="evidence" value="ECO:0007669"/>
    <property type="project" value="InterPro"/>
</dbReference>
<gene>
    <name evidence="1" type="ORF">M972_11794</name>
</gene>
<evidence type="ECO:0000313" key="2">
    <source>
        <dbReference type="Proteomes" id="UP000223596"/>
    </source>
</evidence>
<dbReference type="SUPFAM" id="SSF52980">
    <property type="entry name" value="Restriction endonuclease-like"/>
    <property type="match status" value="1"/>
</dbReference>
<proteinExistence type="predicted"/>
<accession>A0AB36TDR0</accession>